<evidence type="ECO:0000256" key="7">
    <source>
        <dbReference type="ARBA" id="ARBA00023180"/>
    </source>
</evidence>
<keyword evidence="4" id="KW-0732">Signal</keyword>
<dbReference type="Proteomes" id="UP000095280">
    <property type="component" value="Unplaced"/>
</dbReference>
<feature type="region of interest" description="Disordered" evidence="8">
    <location>
        <begin position="112"/>
        <end position="137"/>
    </location>
</feature>
<evidence type="ECO:0000256" key="2">
    <source>
        <dbReference type="ARBA" id="ARBA00006618"/>
    </source>
</evidence>
<name>A0A1I8IB27_9PLAT</name>
<evidence type="ECO:0000256" key="6">
    <source>
        <dbReference type="ARBA" id="ARBA00023136"/>
    </source>
</evidence>
<dbReference type="PANTHER" id="PTHR12185:SF14">
    <property type="entry name" value="CHOLESTEROL UPTAKE PROTEIN 1"/>
    <property type="match status" value="1"/>
</dbReference>
<accession>A0A1I8IB27</accession>
<dbReference type="PANTHER" id="PTHR12185">
    <property type="entry name" value="SID1 TRANSMEMBRANE FAMILY MEMEBER"/>
    <property type="match status" value="1"/>
</dbReference>
<feature type="transmembrane region" description="Helical" evidence="9">
    <location>
        <begin position="1146"/>
        <end position="1163"/>
    </location>
</feature>
<evidence type="ECO:0000256" key="9">
    <source>
        <dbReference type="SAM" id="Phobius"/>
    </source>
</evidence>
<feature type="transmembrane region" description="Helical" evidence="9">
    <location>
        <begin position="1311"/>
        <end position="1330"/>
    </location>
</feature>
<dbReference type="InterPro" id="IPR025958">
    <property type="entry name" value="SID1_TM_fam"/>
</dbReference>
<dbReference type="Pfam" id="PF13965">
    <property type="entry name" value="SID-1_RNA_chan"/>
    <property type="match status" value="1"/>
</dbReference>
<evidence type="ECO:0000256" key="1">
    <source>
        <dbReference type="ARBA" id="ARBA00004141"/>
    </source>
</evidence>
<comment type="subcellular location">
    <subcellularLocation>
        <location evidence="1">Membrane</location>
        <topology evidence="1">Multi-pass membrane protein</topology>
    </subcellularLocation>
</comment>
<feature type="transmembrane region" description="Helical" evidence="9">
    <location>
        <begin position="1086"/>
        <end position="1109"/>
    </location>
</feature>
<feature type="transmembrane region" description="Helical" evidence="9">
    <location>
        <begin position="1361"/>
        <end position="1380"/>
    </location>
</feature>
<dbReference type="WBParaSite" id="maker-uti_cns_0011098-snap-gene-0.4-mRNA-1">
    <property type="protein sequence ID" value="maker-uti_cns_0011098-snap-gene-0.4-mRNA-1"/>
    <property type="gene ID" value="maker-uti_cns_0011098-snap-gene-0.4"/>
</dbReference>
<evidence type="ECO:0000256" key="4">
    <source>
        <dbReference type="ARBA" id="ARBA00022729"/>
    </source>
</evidence>
<organism evidence="10 11">
    <name type="scientific">Macrostomum lignano</name>
    <dbReference type="NCBI Taxonomy" id="282301"/>
    <lineage>
        <taxon>Eukaryota</taxon>
        <taxon>Metazoa</taxon>
        <taxon>Spiralia</taxon>
        <taxon>Lophotrochozoa</taxon>
        <taxon>Platyhelminthes</taxon>
        <taxon>Rhabditophora</taxon>
        <taxon>Macrostomorpha</taxon>
        <taxon>Macrostomida</taxon>
        <taxon>Macrostomidae</taxon>
        <taxon>Macrostomum</taxon>
    </lineage>
</organism>
<feature type="transmembrane region" description="Helical" evidence="9">
    <location>
        <begin position="1042"/>
        <end position="1059"/>
    </location>
</feature>
<comment type="similarity">
    <text evidence="2">Belongs to the SID1 family.</text>
</comment>
<keyword evidence="3 9" id="KW-0812">Transmembrane</keyword>
<protein>
    <submittedName>
        <fullName evidence="11">SID1 transmembrane family member 1</fullName>
    </submittedName>
</protein>
<feature type="region of interest" description="Disordered" evidence="8">
    <location>
        <begin position="1548"/>
        <end position="1589"/>
    </location>
</feature>
<keyword evidence="5 9" id="KW-1133">Transmembrane helix</keyword>
<evidence type="ECO:0000256" key="8">
    <source>
        <dbReference type="SAM" id="MobiDB-lite"/>
    </source>
</evidence>
<keyword evidence="7" id="KW-0325">Glycoprotein</keyword>
<feature type="transmembrane region" description="Helical" evidence="9">
    <location>
        <begin position="987"/>
        <end position="1008"/>
    </location>
</feature>
<dbReference type="GO" id="GO:0051033">
    <property type="term" value="F:RNA transmembrane transporter activity"/>
    <property type="evidence" value="ECO:0007669"/>
    <property type="project" value="TreeGrafter"/>
</dbReference>
<feature type="transmembrane region" description="Helical" evidence="9">
    <location>
        <begin position="805"/>
        <end position="829"/>
    </location>
</feature>
<feature type="transmembrane region" description="Helical" evidence="9">
    <location>
        <begin position="1277"/>
        <end position="1299"/>
    </location>
</feature>
<reference evidence="11" key="1">
    <citation type="submission" date="2016-11" db="UniProtKB">
        <authorList>
            <consortium name="WormBaseParasite"/>
        </authorList>
    </citation>
    <scope>IDENTIFICATION</scope>
</reference>
<feature type="transmembrane region" description="Helical" evidence="9">
    <location>
        <begin position="1811"/>
        <end position="1833"/>
    </location>
</feature>
<feature type="transmembrane region" description="Helical" evidence="9">
    <location>
        <begin position="1252"/>
        <end position="1271"/>
    </location>
</feature>
<feature type="transmembrane region" description="Helical" evidence="9">
    <location>
        <begin position="1115"/>
        <end position="1134"/>
    </location>
</feature>
<feature type="compositionally biased region" description="Low complexity" evidence="8">
    <location>
        <begin position="116"/>
        <end position="131"/>
    </location>
</feature>
<evidence type="ECO:0000256" key="3">
    <source>
        <dbReference type="ARBA" id="ARBA00022692"/>
    </source>
</evidence>
<keyword evidence="6 9" id="KW-0472">Membrane</keyword>
<feature type="region of interest" description="Disordered" evidence="8">
    <location>
        <begin position="905"/>
        <end position="933"/>
    </location>
</feature>
<keyword evidence="10" id="KW-1185">Reference proteome</keyword>
<sequence length="2032" mass="221900">FPGIAAHHDELVVAVDHGAQLGPAGRKPGVGEAVQLGQRHVRVRVDVQQHQTGAARPPAVQSVGQPFEQGWINASILLLPTFLVLLNDVHNRTDRVSSRKVLLDQVRHQLSPAELGQADQQADGAPASPQPAERRAKRGDLQFEQVATAGDSANSSALSSASQDWGLGICGRSVEAGGTAWGSVEAGGTAWDLWKLEARPGDLWKLEARPGDLCWKLEALPGNLWKLEARPGDLWKLETAWGSVEAGGTAWGSVEAGGTAWGSVEAGGTAWGSVEAGGTAWGSVEAGGTAWGSVEAGGTAWGSVEAGGTAWGSVEAGGIAWGSVEAGGTAWGSVEAGGTAWGSVEAGGTAWGSRPLNSRVIIVVHRNTVVRRVEPADVGAAGQLPGGGLPAQRQRLGGSGRIQKCRGANEVLLLLGQVLALSLRQVVPVVQRFEHVVTNPRRPGPLAGQVGAQAGIVVKSDGRVGIIRQVKFRGTGASRAISHLTMLACRCLWPLLLTVASCQLLPTVRQIGGQFESVHRGAASNWVNYLYVYSFVEKANLTQAVRLQVASPSASREYPVLFVVRQQRSILSFQVPEILDGDRRYSDVSRTLCPVEDASKGAVDKNQTIYIDVSTASERPVEFTLNVTLVREFQLHIDRTYHQTITPSRPKYFKAVFPDGARRLSISAESDKPDCMIMSAQSVNCPVYDLVRNVEFAGEYQTMSTRAELTVERSSINGDSFYIVFVLKPSSEHCSFTRLNDLQPRVMADVYKIKPPIATTATTLSAAATETTAAAVTGALGAVSAGPTSKAFKFRVSVSLDNSQYYLPVFGAVAFFACFHILAAVVIYAQQRLEARSSGDQSELSEDSESCDRLNCGADDAEDDGCADYSATVGTWRPLPQSPPTHSHERWRHKYAMQAVPMTTSKKQLGSGGHGESADLDEEELSSPGEEAEARQPIMAEFNKAAAAAAQAAAAAAAADEEGRPRRLYLADLCQKRPALLRNKYRLYYWYLIIISIFYGLPVVQLVITYQQILRISGNQDICYYNFYCARPLGVISAFNNIFSNIGYVALGLLFLGLTRRRDLINKRRRALLGDREDNRGIPQHFGIFYAMGIALIMEGIMSGCYHVCPSYSNFQFDTAYMYVLAVLCMLKIYQTRHPDINASAHVGYMAMAIVIFVSVVGVVYGTSFFWIAFTIFFILSSLFVTAREQNPVLRAGPSDSNPRGRSETPELRERCITWATGRWTSAWPGRFYLLMSSQGIGCFRPMYKDRMAILAAANLINWTIAVYGAISRPRDFNSFLLYIFLVNLLMYTAFYVVMKVRSGERIHLQPLFFIGLSCLTWGAGLYFFMQQPSNWALSPSESRALNQGCLLFDFYDVHDVWHFLSAMSLFFSFMGLMTLDDDLVRVSRDCIPVLPSLRGRTAAPRRRCRGRRRRIVAHADLRQQFGLAPAQPFTALLPRLRKGVALALRNELARGHLDAPWRPLRDGHRAAGALLLPLRLLQMQAWVDGLDSALLLGFVGCPARPRPPSARDGTAGYGGLPALNCGGGCCCWWCSRPADSSIPKKRGELYSASRPRRSDLRMSASRCVSPGAAPPKPPAPRSVEPSGCGGGGKADRFDILKLAALPFCRLEAPLLFNLGAHGVLVLQLAAPAGVRLAQRGIVCGGETAAALEADGGGGCMRLLGWDPAPSVSRSGSAPCFTWQQQRISRRRAASAPSGALFALPLALLVQLAQPLAPFGLALIVEATIVGRQFANNKGAPDGRWWCSQRLLSWRLRLLLKLLLALGLLRAGVAAWLQQSAAWRLRLALRWWRHRLRGWRRRRLRPLCRDGLRWFLFLLFRLPTAAAGFSGLLDIVAKQSAFLLFEGLCQQVDEGVLAHLVDVFVNQALHPGVHGVRRCRRGCRSRRRFRLATLTLLHFCRRTFRCRCISGGRTARLCGCLRAVSRGAGSFRQQAEDGLACRRGLAACAVFCRSCRPPWLSLRLPLRLSGRRRRLIDIRVPADGAVRVIRVGLPFRLFIGQVRAASHRWRLLVPAVHAAFDFHSIVRAVCGS</sequence>
<evidence type="ECO:0000313" key="10">
    <source>
        <dbReference type="Proteomes" id="UP000095280"/>
    </source>
</evidence>
<dbReference type="GO" id="GO:0005886">
    <property type="term" value="C:plasma membrane"/>
    <property type="evidence" value="ECO:0007669"/>
    <property type="project" value="TreeGrafter"/>
</dbReference>
<dbReference type="GO" id="GO:0005764">
    <property type="term" value="C:lysosome"/>
    <property type="evidence" value="ECO:0007669"/>
    <property type="project" value="TreeGrafter"/>
</dbReference>
<evidence type="ECO:0000256" key="5">
    <source>
        <dbReference type="ARBA" id="ARBA00022989"/>
    </source>
</evidence>
<evidence type="ECO:0000313" key="11">
    <source>
        <dbReference type="WBParaSite" id="maker-uti_cns_0011098-snap-gene-0.4-mRNA-1"/>
    </source>
</evidence>
<proteinExistence type="inferred from homology"/>
<dbReference type="GO" id="GO:0003725">
    <property type="term" value="F:double-stranded RNA binding"/>
    <property type="evidence" value="ECO:0007669"/>
    <property type="project" value="TreeGrafter"/>
</dbReference>
<feature type="transmembrane region" description="Helical" evidence="9">
    <location>
        <begin position="1169"/>
        <end position="1187"/>
    </location>
</feature>